<dbReference type="InterPro" id="IPR020846">
    <property type="entry name" value="MFS_dom"/>
</dbReference>
<evidence type="ECO:0000256" key="1">
    <source>
        <dbReference type="ARBA" id="ARBA00004429"/>
    </source>
</evidence>
<reference evidence="12 13" key="1">
    <citation type="submission" date="2018-01" db="EMBL/GenBank/DDBJ databases">
        <title>Draft genome sequence of Salinispora sp. 13K206.</title>
        <authorList>
            <person name="Sahin N."/>
            <person name="Saygin H."/>
            <person name="Ay H."/>
        </authorList>
    </citation>
    <scope>NUCLEOTIDE SEQUENCE [LARGE SCALE GENOMIC DNA]</scope>
    <source>
        <strain evidence="12 13">13K206</strain>
    </source>
</reference>
<dbReference type="EMBL" id="POUB01000527">
    <property type="protein sequence ID" value="PZF82153.1"/>
    <property type="molecule type" value="Genomic_DNA"/>
</dbReference>
<dbReference type="RefSeq" id="WP_146604117.1">
    <property type="nucleotide sequence ID" value="NZ_POUB01000527.1"/>
</dbReference>
<feature type="transmembrane region" description="Helical" evidence="10">
    <location>
        <begin position="219"/>
        <end position="242"/>
    </location>
</feature>
<feature type="transmembrane region" description="Helical" evidence="10">
    <location>
        <begin position="104"/>
        <end position="127"/>
    </location>
</feature>
<evidence type="ECO:0000259" key="11">
    <source>
        <dbReference type="PROSITE" id="PS50850"/>
    </source>
</evidence>
<feature type="transmembrane region" description="Helical" evidence="10">
    <location>
        <begin position="12"/>
        <end position="38"/>
    </location>
</feature>
<evidence type="ECO:0000256" key="10">
    <source>
        <dbReference type="SAM" id="Phobius"/>
    </source>
</evidence>
<comment type="caution">
    <text evidence="12">The sequence shown here is derived from an EMBL/GenBank/DDBJ whole genome shotgun (WGS) entry which is preliminary data.</text>
</comment>
<evidence type="ECO:0000256" key="7">
    <source>
        <dbReference type="ARBA" id="ARBA00038075"/>
    </source>
</evidence>
<protein>
    <recommendedName>
        <fullName evidence="8">Multidrug efflux pump Tap</fullName>
    </recommendedName>
</protein>
<dbReference type="Proteomes" id="UP000248749">
    <property type="component" value="Unassembled WGS sequence"/>
</dbReference>
<dbReference type="PANTHER" id="PTHR23513">
    <property type="entry name" value="INTEGRAL MEMBRANE EFFLUX PROTEIN-RELATED"/>
    <property type="match status" value="1"/>
</dbReference>
<feature type="non-terminal residue" evidence="12">
    <location>
        <position position="1"/>
    </location>
</feature>
<name>A0A2W2CPL0_9ACTN</name>
<evidence type="ECO:0000313" key="13">
    <source>
        <dbReference type="Proteomes" id="UP000248749"/>
    </source>
</evidence>
<evidence type="ECO:0000256" key="4">
    <source>
        <dbReference type="ARBA" id="ARBA00022692"/>
    </source>
</evidence>
<dbReference type="GO" id="GO:0022857">
    <property type="term" value="F:transmembrane transporter activity"/>
    <property type="evidence" value="ECO:0007669"/>
    <property type="project" value="InterPro"/>
</dbReference>
<feature type="transmembrane region" description="Helical" evidence="10">
    <location>
        <begin position="195"/>
        <end position="213"/>
    </location>
</feature>
<evidence type="ECO:0000256" key="3">
    <source>
        <dbReference type="ARBA" id="ARBA00022475"/>
    </source>
</evidence>
<accession>A0A2W2CPL0</accession>
<keyword evidence="2" id="KW-0813">Transport</keyword>
<keyword evidence="5 10" id="KW-1133">Transmembrane helix</keyword>
<evidence type="ECO:0000313" key="12">
    <source>
        <dbReference type="EMBL" id="PZF82153.1"/>
    </source>
</evidence>
<keyword evidence="13" id="KW-1185">Reference proteome</keyword>
<dbReference type="InterPro" id="IPR036259">
    <property type="entry name" value="MFS_trans_sf"/>
</dbReference>
<feature type="transmembrane region" description="Helical" evidence="10">
    <location>
        <begin position="70"/>
        <end position="92"/>
    </location>
</feature>
<dbReference type="Pfam" id="PF07690">
    <property type="entry name" value="MFS_1"/>
    <property type="match status" value="1"/>
</dbReference>
<keyword evidence="4 10" id="KW-0812">Transmembrane</keyword>
<gene>
    <name evidence="12" type="ORF">C1I99_31650</name>
</gene>
<proteinExistence type="inferred from homology"/>
<evidence type="ECO:0000256" key="6">
    <source>
        <dbReference type="ARBA" id="ARBA00023136"/>
    </source>
</evidence>
<dbReference type="GO" id="GO:0005886">
    <property type="term" value="C:plasma membrane"/>
    <property type="evidence" value="ECO:0007669"/>
    <property type="project" value="UniProtKB-SubCell"/>
</dbReference>
<sequence length="270" mass="27386">LVGAGLGGLLIWWFGVTWALLIDAASFAVCAVLVGVLVRPPAATAAPAEPEGYLRALGGGFRYLGRDRMLLTMLLVISALNMVANASIAVYIPLWVADVLGNPAGLGLVLGAFSAGALLGNLLFTVLGPRLPRYLTFVVGAAASGAPRLLALALSEELPVVLAVTFLSGIGIAVVNPLLGVALYERVPAGLQTRVIGLAGSLAFVGLPVGALLGGWSVAAFGLVPALLAMAAACLLVTVLPLTRTSPTRTLPAPVSPDDREVRVSGSAVP</sequence>
<comment type="subcellular location">
    <subcellularLocation>
        <location evidence="1">Cell inner membrane</location>
        <topology evidence="1">Multi-pass membrane protein</topology>
    </subcellularLocation>
</comment>
<keyword evidence="6 10" id="KW-0472">Membrane</keyword>
<dbReference type="PROSITE" id="PS50850">
    <property type="entry name" value="MFS"/>
    <property type="match status" value="1"/>
</dbReference>
<feature type="domain" description="Major facilitator superfamily (MFS) profile" evidence="11">
    <location>
        <begin position="70"/>
        <end position="270"/>
    </location>
</feature>
<evidence type="ECO:0000256" key="5">
    <source>
        <dbReference type="ARBA" id="ARBA00022989"/>
    </source>
</evidence>
<dbReference type="OrthoDB" id="9793136at2"/>
<feature type="non-terminal residue" evidence="12">
    <location>
        <position position="270"/>
    </location>
</feature>
<feature type="region of interest" description="Disordered" evidence="9">
    <location>
        <begin position="248"/>
        <end position="270"/>
    </location>
</feature>
<dbReference type="Gene3D" id="1.20.1250.20">
    <property type="entry name" value="MFS general substrate transporter like domains"/>
    <property type="match status" value="1"/>
</dbReference>
<organism evidence="12 13">
    <name type="scientific">Micromonospora deserti</name>
    <dbReference type="NCBI Taxonomy" id="2070366"/>
    <lineage>
        <taxon>Bacteria</taxon>
        <taxon>Bacillati</taxon>
        <taxon>Actinomycetota</taxon>
        <taxon>Actinomycetes</taxon>
        <taxon>Micromonosporales</taxon>
        <taxon>Micromonosporaceae</taxon>
        <taxon>Micromonospora</taxon>
    </lineage>
</organism>
<evidence type="ECO:0000256" key="8">
    <source>
        <dbReference type="ARBA" id="ARBA00040914"/>
    </source>
</evidence>
<evidence type="ECO:0000256" key="2">
    <source>
        <dbReference type="ARBA" id="ARBA00022448"/>
    </source>
</evidence>
<feature type="transmembrane region" description="Helical" evidence="10">
    <location>
        <begin position="160"/>
        <end position="183"/>
    </location>
</feature>
<dbReference type="AlphaFoldDB" id="A0A2W2CPL0"/>
<dbReference type="InterPro" id="IPR011701">
    <property type="entry name" value="MFS"/>
</dbReference>
<comment type="similarity">
    <text evidence="7">Belongs to the major facilitator superfamily. Drug:H(+) antiporter-3 (DHA3) (TC 2.A.1.21) family.</text>
</comment>
<feature type="transmembrane region" description="Helical" evidence="10">
    <location>
        <begin position="134"/>
        <end position="154"/>
    </location>
</feature>
<dbReference type="PANTHER" id="PTHR23513:SF9">
    <property type="entry name" value="ENTEROBACTIN EXPORTER ENTS"/>
    <property type="match status" value="1"/>
</dbReference>
<evidence type="ECO:0000256" key="9">
    <source>
        <dbReference type="SAM" id="MobiDB-lite"/>
    </source>
</evidence>
<keyword evidence="3" id="KW-1003">Cell membrane</keyword>
<dbReference type="SUPFAM" id="SSF103473">
    <property type="entry name" value="MFS general substrate transporter"/>
    <property type="match status" value="1"/>
</dbReference>